<dbReference type="InterPro" id="IPR001890">
    <property type="entry name" value="RNA-binding_CRM"/>
</dbReference>
<proteinExistence type="predicted"/>
<dbReference type="PANTHER" id="PTHR40065">
    <property type="entry name" value="RNA-BINDING PROTEIN YHBY"/>
    <property type="match status" value="1"/>
</dbReference>
<sequence length="101" mass="11237">MTLTKKQTKQLRALANALKPLVYIGKNDITDALTKQADETLESHELVKFQIQDGSGYTAKEAAAELAEALGAEVVQTIGNRAVLYRRSKRDDVEHIQLVRE</sequence>
<evidence type="ECO:0000313" key="4">
    <source>
        <dbReference type="EMBL" id="NEG77917.1"/>
    </source>
</evidence>
<dbReference type="EMBL" id="WHZY01000003">
    <property type="protein sequence ID" value="NEG77917.1"/>
    <property type="molecule type" value="Genomic_DNA"/>
</dbReference>
<dbReference type="AlphaFoldDB" id="A0A7K3TFP9"/>
<dbReference type="RefSeq" id="WP_152350455.1">
    <property type="nucleotide sequence ID" value="NZ_WBSN01000009.1"/>
</dbReference>
<keyword evidence="5" id="KW-1185">Reference proteome</keyword>
<organism evidence="4 5">
    <name type="scientific">Bifidobacterium avesanii</name>
    <dbReference type="NCBI Taxonomy" id="1798157"/>
    <lineage>
        <taxon>Bacteria</taxon>
        <taxon>Bacillati</taxon>
        <taxon>Actinomycetota</taxon>
        <taxon>Actinomycetes</taxon>
        <taxon>Bifidobacteriales</taxon>
        <taxon>Bifidobacteriaceae</taxon>
        <taxon>Bifidobacterium</taxon>
    </lineage>
</organism>
<dbReference type="Proteomes" id="UP000469763">
    <property type="component" value="Unassembled WGS sequence"/>
</dbReference>
<gene>
    <name evidence="4" type="ORF">GFD22_02785</name>
</gene>
<evidence type="ECO:0000256" key="2">
    <source>
        <dbReference type="PROSITE-ProRule" id="PRU00626"/>
    </source>
</evidence>
<accession>A0A7K3TFP9</accession>
<dbReference type="SMART" id="SM01103">
    <property type="entry name" value="CRS1_YhbY"/>
    <property type="match status" value="1"/>
</dbReference>
<feature type="domain" description="CRM" evidence="3">
    <location>
        <begin position="1"/>
        <end position="97"/>
    </location>
</feature>
<dbReference type="InterPro" id="IPR051925">
    <property type="entry name" value="RNA-binding_domain"/>
</dbReference>
<evidence type="ECO:0000259" key="3">
    <source>
        <dbReference type="PROSITE" id="PS51295"/>
    </source>
</evidence>
<dbReference type="OrthoDB" id="9797519at2"/>
<evidence type="ECO:0000313" key="5">
    <source>
        <dbReference type="Proteomes" id="UP000469763"/>
    </source>
</evidence>
<keyword evidence="1 2" id="KW-0694">RNA-binding</keyword>
<name>A0A7K3TFP9_9BIFI</name>
<reference evidence="4 5" key="1">
    <citation type="submission" date="2019-10" db="EMBL/GenBank/DDBJ databases">
        <title>Bifidobacterium from non-human primates.</title>
        <authorList>
            <person name="Modesto M."/>
        </authorList>
    </citation>
    <scope>NUCLEOTIDE SEQUENCE [LARGE SCALE GENOMIC DNA]</scope>
    <source>
        <strain evidence="4 5">TREC</strain>
    </source>
</reference>
<dbReference type="PROSITE" id="PS51295">
    <property type="entry name" value="CRM"/>
    <property type="match status" value="1"/>
</dbReference>
<dbReference type="GO" id="GO:0003723">
    <property type="term" value="F:RNA binding"/>
    <property type="evidence" value="ECO:0007669"/>
    <property type="project" value="UniProtKB-UniRule"/>
</dbReference>
<dbReference type="Gene3D" id="3.30.110.60">
    <property type="entry name" value="YhbY-like"/>
    <property type="match status" value="1"/>
</dbReference>
<dbReference type="SUPFAM" id="SSF75471">
    <property type="entry name" value="YhbY-like"/>
    <property type="match status" value="1"/>
</dbReference>
<protein>
    <submittedName>
        <fullName evidence="4">Ribosome assembly RNA-binding protein YhbY</fullName>
    </submittedName>
</protein>
<dbReference type="InterPro" id="IPR035920">
    <property type="entry name" value="YhbY-like_sf"/>
</dbReference>
<dbReference type="Pfam" id="PF01985">
    <property type="entry name" value="CRS1_YhbY"/>
    <property type="match status" value="1"/>
</dbReference>
<dbReference type="PANTHER" id="PTHR40065:SF3">
    <property type="entry name" value="RNA-BINDING PROTEIN YHBY"/>
    <property type="match status" value="1"/>
</dbReference>
<comment type="caution">
    <text evidence="4">The sequence shown here is derived from an EMBL/GenBank/DDBJ whole genome shotgun (WGS) entry which is preliminary data.</text>
</comment>
<evidence type="ECO:0000256" key="1">
    <source>
        <dbReference type="ARBA" id="ARBA00022884"/>
    </source>
</evidence>